<dbReference type="Proteomes" id="UP000001593">
    <property type="component" value="Unassembled WGS sequence"/>
</dbReference>
<proteinExistence type="predicted"/>
<feature type="domain" description="NACHT" evidence="3">
    <location>
        <begin position="319"/>
        <end position="450"/>
    </location>
</feature>
<accession>A7T3U9</accession>
<dbReference type="InterPro" id="IPR032675">
    <property type="entry name" value="LRR_dom_sf"/>
</dbReference>
<dbReference type="PANTHER" id="PTHR46844:SF1">
    <property type="entry name" value="SLR5058 PROTEIN"/>
    <property type="match status" value="1"/>
</dbReference>
<evidence type="ECO:0000256" key="1">
    <source>
        <dbReference type="ARBA" id="ARBA00022741"/>
    </source>
</evidence>
<reference evidence="4 5" key="1">
    <citation type="journal article" date="2007" name="Science">
        <title>Sea anemone genome reveals ancestral eumetazoan gene repertoire and genomic organization.</title>
        <authorList>
            <person name="Putnam N.H."/>
            <person name="Srivastava M."/>
            <person name="Hellsten U."/>
            <person name="Dirks B."/>
            <person name="Chapman J."/>
            <person name="Salamov A."/>
            <person name="Terry A."/>
            <person name="Shapiro H."/>
            <person name="Lindquist E."/>
            <person name="Kapitonov V.V."/>
            <person name="Jurka J."/>
            <person name="Genikhovich G."/>
            <person name="Grigoriev I.V."/>
            <person name="Lucas S.M."/>
            <person name="Steele R.E."/>
            <person name="Finnerty J.R."/>
            <person name="Technau U."/>
            <person name="Martindale M.Q."/>
            <person name="Rokhsar D.S."/>
        </authorList>
    </citation>
    <scope>NUCLEOTIDE SEQUENCE [LARGE SCALE GENOMIC DNA]</scope>
    <source>
        <strain evidence="5">CH2 X CH6</strain>
    </source>
</reference>
<dbReference type="InterPro" id="IPR001611">
    <property type="entry name" value="Leu-rich_rpt"/>
</dbReference>
<dbReference type="PhylomeDB" id="A7T3U9"/>
<evidence type="ECO:0000256" key="2">
    <source>
        <dbReference type="ARBA" id="ARBA00022840"/>
    </source>
</evidence>
<dbReference type="EMBL" id="DS470648">
    <property type="protein sequence ID" value="EDO29364.1"/>
    <property type="molecule type" value="Genomic_DNA"/>
</dbReference>
<dbReference type="Pfam" id="PF05729">
    <property type="entry name" value="NACHT"/>
    <property type="match status" value="1"/>
</dbReference>
<dbReference type="InterPro" id="IPR003593">
    <property type="entry name" value="AAA+_ATPase"/>
</dbReference>
<dbReference type="eggNOG" id="KOG4308">
    <property type="taxonomic scope" value="Eukaryota"/>
</dbReference>
<dbReference type="SUPFAM" id="SSF52047">
    <property type="entry name" value="RNI-like"/>
    <property type="match status" value="2"/>
</dbReference>
<dbReference type="HOGENOM" id="CLU_272065_0_0_1"/>
<keyword evidence="2" id="KW-0067">ATP-binding</keyword>
<dbReference type="GO" id="GO:0005524">
    <property type="term" value="F:ATP binding"/>
    <property type="evidence" value="ECO:0007669"/>
    <property type="project" value="UniProtKB-KW"/>
</dbReference>
<dbReference type="SMART" id="SM00382">
    <property type="entry name" value="AAA"/>
    <property type="match status" value="1"/>
</dbReference>
<dbReference type="AlphaFoldDB" id="A7T3U9"/>
<name>A7T3U9_NEMVE</name>
<dbReference type="Pfam" id="PF13516">
    <property type="entry name" value="LRR_6"/>
    <property type="match status" value="1"/>
</dbReference>
<dbReference type="InParanoid" id="A7T3U9"/>
<gene>
    <name evidence="4" type="ORF">NEMVEDRAFT_v1g248679</name>
</gene>
<evidence type="ECO:0000259" key="3">
    <source>
        <dbReference type="PROSITE" id="PS50837"/>
    </source>
</evidence>
<dbReference type="InterPro" id="IPR041249">
    <property type="entry name" value="HEPN_DZIP3"/>
</dbReference>
<dbReference type="SUPFAM" id="SSF52540">
    <property type="entry name" value="P-loop containing nucleoside triphosphate hydrolases"/>
    <property type="match status" value="1"/>
</dbReference>
<dbReference type="SMART" id="SM00368">
    <property type="entry name" value="LRR_RI"/>
    <property type="match status" value="2"/>
</dbReference>
<keyword evidence="5" id="KW-1185">Reference proteome</keyword>
<dbReference type="OMA" id="KEESAYT"/>
<dbReference type="Gene3D" id="3.40.50.300">
    <property type="entry name" value="P-loop containing nucleotide triphosphate hydrolases"/>
    <property type="match status" value="1"/>
</dbReference>
<protein>
    <recommendedName>
        <fullName evidence="3">NACHT domain-containing protein</fullName>
    </recommendedName>
</protein>
<sequence length="1213" mass="136679">MSSAEKHEENFLKLCRLIVDGGSSGLRKKFDSIHPPSNLTTVLKDPKNHGVLHNLSMPPKGKKPVINNTQWNTLYPKHGSPPPTSHDFDVTLLFILLRNICGLTPPITGWDALPAAGDTSPEAHLARIKYYRNNLYAHATHASIDDAQFEKYWKEISAALVALGVSPSDIHDLKTRPGETAYVRLLKDWRESDVDILQEVSKVQSSVQDVGQHVAKGFQDVGQHFQNLQKGIQAIKKGTERDKAAAEHEELVKQEKAIKKWVDFLIEEYSTGGTTDITPLPWMESDPMFTLKKLFKEPTISENVKINDLFKSKTKKRMKRVLLEGNPGVGKTTLCKKLVNSWALGVQRCKQTEHSSNSTSPFPAEVEIVLLLKCRDIVDAEDWKDILRQEIPENYADEDKERIIEYICNNEKRVALVIDGYDELNTSEKALHKILCKKALPQSFILMTSRKNRMQAEVKNCFDASLEIKGIESSSGKQLILDFFRSSVGGVPNQPLPLILKTYTRELLCNPLHAAMLCVIIEDNKEFLTSAPSLNITTLYKEFIFCLTKRFVKREGLSVDDKEIEGGHYRDLILKIGKYAFDALLEDKLTFTAKDLPQDLLEIGFVEKNKASKKIRCQEVSYSFLHKSLQDYLAALHFACCLSQGDEDVFWYVDLDVLHAFLPYDIVSMIGPDRSCVAVKCLGKVLMESGWKDLKNQDRCNVLGRVPSSTVYFIVIGWICEFLDECNRQDQDILSEVALYLPKYVIFNTFYNKKRAVSGLCHWLSYQPGAVHHGTCSLPVSDVSVAEAKNTGIVELSLFPFFSAFPSLNGREYKKLQKMQKILTILKQNTSLRCLRLHSSGILPDALLALADLIVHNNAIEILQLHIPFNIDVVNALKHNKSLRSLNLSLWGWTVDCVMAIADMISRSTLLKELTISQMEPQHVNVIANALIDNVSIKTVTLLGRFQFPNILVEMLSRNNVLEKVVFGSMFDYQAAHLLKTIKQETNLKRVSLDIFITFDESSFELAEQIQQSKVIDELRIGYYKECTLGPIDDRAIASALACKSIKSLELYGDVLSSRVADSLSQNTVIEKLKIPFKHENIAVIATSLLQNPSLKSLTICNASYYSDSVLIEETMSKNGVSRGTLPIYCHLISDEVAKALADGLKTNTSLKVLNLWSNEIGDKGASAFADMLSYNSVIEVLDLWPNQFHRHEYRKIRLAAHKRRCRAAPHST</sequence>
<evidence type="ECO:0000313" key="5">
    <source>
        <dbReference type="Proteomes" id="UP000001593"/>
    </source>
</evidence>
<dbReference type="PROSITE" id="PS50837">
    <property type="entry name" value="NACHT"/>
    <property type="match status" value="1"/>
</dbReference>
<evidence type="ECO:0000313" key="4">
    <source>
        <dbReference type="EMBL" id="EDO29364.1"/>
    </source>
</evidence>
<dbReference type="InterPro" id="IPR007111">
    <property type="entry name" value="NACHT_NTPase"/>
</dbReference>
<dbReference type="PANTHER" id="PTHR46844">
    <property type="entry name" value="SLR5058 PROTEIN"/>
    <property type="match status" value="1"/>
</dbReference>
<organism evidence="4 5">
    <name type="scientific">Nematostella vectensis</name>
    <name type="common">Starlet sea anemone</name>
    <dbReference type="NCBI Taxonomy" id="45351"/>
    <lineage>
        <taxon>Eukaryota</taxon>
        <taxon>Metazoa</taxon>
        <taxon>Cnidaria</taxon>
        <taxon>Anthozoa</taxon>
        <taxon>Hexacorallia</taxon>
        <taxon>Actiniaria</taxon>
        <taxon>Edwardsiidae</taxon>
        <taxon>Nematostella</taxon>
    </lineage>
</organism>
<dbReference type="Pfam" id="PF18738">
    <property type="entry name" value="HEPN_DZIP3"/>
    <property type="match status" value="1"/>
</dbReference>
<keyword evidence="1" id="KW-0547">Nucleotide-binding</keyword>
<dbReference type="Gene3D" id="3.80.10.10">
    <property type="entry name" value="Ribonuclease Inhibitor"/>
    <property type="match status" value="3"/>
</dbReference>
<dbReference type="InterPro" id="IPR027417">
    <property type="entry name" value="P-loop_NTPase"/>
</dbReference>